<dbReference type="EMBL" id="BSPV01000004">
    <property type="protein sequence ID" value="GLT14390.1"/>
    <property type="molecule type" value="Genomic_DNA"/>
</dbReference>
<evidence type="ECO:0000256" key="1">
    <source>
        <dbReference type="SAM" id="MobiDB-lite"/>
    </source>
</evidence>
<reference evidence="3" key="1">
    <citation type="journal article" date="2019" name="Int. J. Syst. Evol. Microbiol.">
        <title>The Global Catalogue of Microorganisms (GCM) 10K type strain sequencing project: providing services to taxonomists for standard genome sequencing and annotation.</title>
        <authorList>
            <consortium name="The Broad Institute Genomics Platform"/>
            <consortium name="The Broad Institute Genome Sequencing Center for Infectious Disease"/>
            <person name="Wu L."/>
            <person name="Ma J."/>
        </authorList>
    </citation>
    <scope>NUCLEOTIDE SEQUENCE [LARGE SCALE GENOMIC DNA]</scope>
    <source>
        <strain evidence="3">NBRC 111146</strain>
    </source>
</reference>
<feature type="region of interest" description="Disordered" evidence="1">
    <location>
        <begin position="146"/>
        <end position="165"/>
    </location>
</feature>
<comment type="caution">
    <text evidence="2">The sequence shown here is derived from an EMBL/GenBank/DDBJ whole genome shotgun (WGS) entry which is preliminary data.</text>
</comment>
<protein>
    <submittedName>
        <fullName evidence="2">Uncharacterized protein</fullName>
    </submittedName>
</protein>
<dbReference type="Proteomes" id="UP001157156">
    <property type="component" value="Unassembled WGS sequence"/>
</dbReference>
<evidence type="ECO:0000313" key="2">
    <source>
        <dbReference type="EMBL" id="GLT14390.1"/>
    </source>
</evidence>
<keyword evidence="3" id="KW-1185">Reference proteome</keyword>
<accession>A0ABQ6ENG1</accession>
<sequence length="186" mass="21351">MVIQNYLTTLPNSQVGGSKREFRDNKVSDITAQVIKDCVNRNSDKNNLEYRYADLYFRCPECKTVTKQNSTTLCTCSVCTFNIVKFLHLDEVSMLLGELENTTSMNSKQAVLFDIYNAVFDHQVRQMNFAFEKKKATQIHASAIQHPQQTMLSQERVRTENRSTSNKPYKQLSVCILFLFGVALDN</sequence>
<name>A0ABQ6ENG1_9VIBR</name>
<gene>
    <name evidence="2" type="ORF">GCM10007931_13650</name>
</gene>
<evidence type="ECO:0000313" key="3">
    <source>
        <dbReference type="Proteomes" id="UP001157156"/>
    </source>
</evidence>
<proteinExistence type="predicted"/>
<organism evidence="2 3">
    <name type="scientific">Vibrio algivorus</name>
    <dbReference type="NCBI Taxonomy" id="1667024"/>
    <lineage>
        <taxon>Bacteria</taxon>
        <taxon>Pseudomonadati</taxon>
        <taxon>Pseudomonadota</taxon>
        <taxon>Gammaproteobacteria</taxon>
        <taxon>Vibrionales</taxon>
        <taxon>Vibrionaceae</taxon>
        <taxon>Vibrio</taxon>
    </lineage>
</organism>